<keyword evidence="2 5" id="KW-0285">Flavoprotein</keyword>
<dbReference type="Proteomes" id="UP000315471">
    <property type="component" value="Unassembled WGS sequence"/>
</dbReference>
<evidence type="ECO:0000256" key="2">
    <source>
        <dbReference type="ARBA" id="ARBA00022630"/>
    </source>
</evidence>
<dbReference type="EMBL" id="SJPY01000006">
    <property type="protein sequence ID" value="TWU38766.1"/>
    <property type="molecule type" value="Genomic_DNA"/>
</dbReference>
<evidence type="ECO:0000259" key="6">
    <source>
        <dbReference type="Pfam" id="PF02441"/>
    </source>
</evidence>
<dbReference type="InterPro" id="IPR036551">
    <property type="entry name" value="Flavin_trans-like"/>
</dbReference>
<dbReference type="OrthoDB" id="9781577at2"/>
<evidence type="ECO:0000313" key="7">
    <source>
        <dbReference type="EMBL" id="TWU38766.1"/>
    </source>
</evidence>
<feature type="binding site" evidence="5">
    <location>
        <position position="201"/>
    </location>
    <ligand>
        <name>dimethylallyl phosphate</name>
        <dbReference type="ChEBI" id="CHEBI:88052"/>
    </ligand>
</feature>
<dbReference type="HAMAP" id="MF_01984">
    <property type="entry name" value="ubiX_pad"/>
    <property type="match status" value="1"/>
</dbReference>
<feature type="binding site" evidence="5">
    <location>
        <begin position="17"/>
        <end position="19"/>
    </location>
    <ligand>
        <name>FMN</name>
        <dbReference type="ChEBI" id="CHEBI:58210"/>
    </ligand>
</feature>
<comment type="caution">
    <text evidence="5">Lacks conserved residue(s) required for the propagation of feature annotation.</text>
</comment>
<sequence>MTTETKAKLPIVLAMTGASGAIFGVRLLQSLSSSGNDVHLTISPSGAAVIRQELDLNLDLRSPDLGSLLRFQPAWSPAKSPANSNSPHSVANPAASSAAMIDQSLSRIHYHRYDDYFTPIASGSFRTQGMVVCPCSGTTLSGIAHASASNLIQRAAEVHLKERRRLVLVPRETPLSTLQLENMLRVATAGAVMLPAMPGWYHGVDSIDSLVDFVVARILDQIDVDHSLIQRWTEGR</sequence>
<evidence type="ECO:0000256" key="4">
    <source>
        <dbReference type="ARBA" id="ARBA00022679"/>
    </source>
</evidence>
<keyword evidence="3 5" id="KW-0288">FMN</keyword>
<comment type="similarity">
    <text evidence="5">Belongs to the UbiX/PAD1 family.</text>
</comment>
<evidence type="ECO:0000256" key="1">
    <source>
        <dbReference type="ARBA" id="ARBA00022602"/>
    </source>
</evidence>
<evidence type="ECO:0000256" key="5">
    <source>
        <dbReference type="HAMAP-Rule" id="MF_01984"/>
    </source>
</evidence>
<dbReference type="Gene3D" id="3.40.50.1950">
    <property type="entry name" value="Flavin prenyltransferase-like"/>
    <property type="match status" value="1"/>
</dbReference>
<dbReference type="GO" id="GO:0106141">
    <property type="term" value="F:flavin prenyltransferase activity"/>
    <property type="evidence" value="ECO:0007669"/>
    <property type="project" value="UniProtKB-EC"/>
</dbReference>
<organism evidence="7 8">
    <name type="scientific">Novipirellula aureliae</name>
    <dbReference type="NCBI Taxonomy" id="2527966"/>
    <lineage>
        <taxon>Bacteria</taxon>
        <taxon>Pseudomonadati</taxon>
        <taxon>Planctomycetota</taxon>
        <taxon>Planctomycetia</taxon>
        <taxon>Pirellulales</taxon>
        <taxon>Pirellulaceae</taxon>
        <taxon>Novipirellula</taxon>
    </lineage>
</organism>
<keyword evidence="4 5" id="KW-0808">Transferase</keyword>
<feature type="binding site" evidence="5">
    <location>
        <begin position="136"/>
        <end position="139"/>
    </location>
    <ligand>
        <name>FMN</name>
        <dbReference type="ChEBI" id="CHEBI:58210"/>
    </ligand>
</feature>
<comment type="caution">
    <text evidence="7">The sequence shown here is derived from an EMBL/GenBank/DDBJ whole genome shotgun (WGS) entry which is preliminary data.</text>
</comment>
<dbReference type="RefSeq" id="WP_146601419.1">
    <property type="nucleotide sequence ID" value="NZ_SJPY01000006.1"/>
</dbReference>
<dbReference type="Pfam" id="PF02441">
    <property type="entry name" value="Flavoprotein"/>
    <property type="match status" value="1"/>
</dbReference>
<dbReference type="PANTHER" id="PTHR43374">
    <property type="entry name" value="FLAVIN PRENYLTRANSFERASE"/>
    <property type="match status" value="1"/>
</dbReference>
<proteinExistence type="inferred from homology"/>
<comment type="function">
    <text evidence="5">Flavin prenyltransferase that catalyzes the synthesis of the prenylated FMN cofactor (prenyl-FMN) for 4-hydroxy-3-polyprenylbenzoic acid decarboxylase UbiD. The prenyltransferase is metal-independent and links a dimethylallyl moiety from dimethylallyl monophosphate (DMAP) to the flavin N5 and C6 atoms of FMN.</text>
</comment>
<dbReference type="NCBIfam" id="TIGR00421">
    <property type="entry name" value="ubiX_pad"/>
    <property type="match status" value="1"/>
</dbReference>
<gene>
    <name evidence="5" type="primary">ubiX</name>
    <name evidence="7" type="ORF">Q31b_38440</name>
</gene>
<dbReference type="GO" id="GO:0016831">
    <property type="term" value="F:carboxy-lyase activity"/>
    <property type="evidence" value="ECO:0007669"/>
    <property type="project" value="TreeGrafter"/>
</dbReference>
<name>A0A5C6DUN9_9BACT</name>
<dbReference type="InterPro" id="IPR003382">
    <property type="entry name" value="Flavoprotein"/>
</dbReference>
<reference evidence="7 8" key="1">
    <citation type="submission" date="2019-02" db="EMBL/GenBank/DDBJ databases">
        <title>Deep-cultivation of Planctomycetes and their phenomic and genomic characterization uncovers novel biology.</title>
        <authorList>
            <person name="Wiegand S."/>
            <person name="Jogler M."/>
            <person name="Boedeker C."/>
            <person name="Pinto D."/>
            <person name="Vollmers J."/>
            <person name="Rivas-Marin E."/>
            <person name="Kohn T."/>
            <person name="Peeters S.H."/>
            <person name="Heuer A."/>
            <person name="Rast P."/>
            <person name="Oberbeckmann S."/>
            <person name="Bunk B."/>
            <person name="Jeske O."/>
            <person name="Meyerdierks A."/>
            <person name="Storesund J.E."/>
            <person name="Kallscheuer N."/>
            <person name="Luecker S."/>
            <person name="Lage O.M."/>
            <person name="Pohl T."/>
            <person name="Merkel B.J."/>
            <person name="Hornburger P."/>
            <person name="Mueller R.-W."/>
            <person name="Bruemmer F."/>
            <person name="Labrenz M."/>
            <person name="Spormann A.M."/>
            <person name="Op Den Camp H."/>
            <person name="Overmann J."/>
            <person name="Amann R."/>
            <person name="Jetten M.S.M."/>
            <person name="Mascher T."/>
            <person name="Medema M.H."/>
            <person name="Devos D.P."/>
            <person name="Kaster A.-K."/>
            <person name="Ovreas L."/>
            <person name="Rohde M."/>
            <person name="Galperin M.Y."/>
            <person name="Jogler C."/>
        </authorList>
    </citation>
    <scope>NUCLEOTIDE SEQUENCE [LARGE SCALE GENOMIC DNA]</scope>
    <source>
        <strain evidence="7 8">Q31b</strain>
    </source>
</reference>
<dbReference type="EC" id="2.5.1.129" evidence="5"/>
<protein>
    <recommendedName>
        <fullName evidence="5">Flavin prenyltransferase UbiX</fullName>
        <ecNumber evidence="5">2.5.1.129</ecNumber>
    </recommendedName>
</protein>
<dbReference type="SUPFAM" id="SSF52507">
    <property type="entry name" value="Homo-oligomeric flavin-containing Cys decarboxylases, HFCD"/>
    <property type="match status" value="1"/>
</dbReference>
<keyword evidence="1 5" id="KW-0637">Prenyltransferase</keyword>
<feature type="binding site" evidence="5">
    <location>
        <position position="43"/>
    </location>
    <ligand>
        <name>FMN</name>
        <dbReference type="ChEBI" id="CHEBI:58210"/>
    </ligand>
</feature>
<evidence type="ECO:0000313" key="8">
    <source>
        <dbReference type="Proteomes" id="UP000315471"/>
    </source>
</evidence>
<keyword evidence="7" id="KW-0456">Lyase</keyword>
<keyword evidence="8" id="KW-1185">Reference proteome</keyword>
<dbReference type="InterPro" id="IPR004507">
    <property type="entry name" value="UbiX-like"/>
</dbReference>
<feature type="binding site" evidence="5">
    <location>
        <position position="171"/>
    </location>
    <ligand>
        <name>FMN</name>
        <dbReference type="ChEBI" id="CHEBI:58210"/>
    </ligand>
</feature>
<feature type="domain" description="Flavoprotein" evidence="6">
    <location>
        <begin position="11"/>
        <end position="221"/>
    </location>
</feature>
<feature type="binding site" evidence="5">
    <location>
        <position position="217"/>
    </location>
    <ligand>
        <name>dimethylallyl phosphate</name>
        <dbReference type="ChEBI" id="CHEBI:88052"/>
    </ligand>
</feature>
<dbReference type="AlphaFoldDB" id="A0A5C6DUN9"/>
<comment type="catalytic activity">
    <reaction evidence="5">
        <text>dimethylallyl phosphate + FMNH2 = prenylated FMNH2 + phosphate</text>
        <dbReference type="Rhea" id="RHEA:37743"/>
        <dbReference type="ChEBI" id="CHEBI:43474"/>
        <dbReference type="ChEBI" id="CHEBI:57618"/>
        <dbReference type="ChEBI" id="CHEBI:87467"/>
        <dbReference type="ChEBI" id="CHEBI:88052"/>
        <dbReference type="EC" id="2.5.1.129"/>
    </reaction>
</comment>
<dbReference type="PANTHER" id="PTHR43374:SF1">
    <property type="entry name" value="FLAVIN PRENYLTRANSFERASE PAD1, MITOCHONDRIAL"/>
    <property type="match status" value="1"/>
</dbReference>
<accession>A0A5C6DUN9</accession>
<evidence type="ECO:0000256" key="3">
    <source>
        <dbReference type="ARBA" id="ARBA00022643"/>
    </source>
</evidence>